<dbReference type="EMBL" id="JAVIZX010000001">
    <property type="protein sequence ID" value="MDR6215491.1"/>
    <property type="molecule type" value="Genomic_DNA"/>
</dbReference>
<feature type="transmembrane region" description="Helical" evidence="1">
    <location>
        <begin position="160"/>
        <end position="181"/>
    </location>
</feature>
<feature type="transmembrane region" description="Helical" evidence="1">
    <location>
        <begin position="65"/>
        <end position="84"/>
    </location>
</feature>
<comment type="caution">
    <text evidence="2">The sequence shown here is derived from an EMBL/GenBank/DDBJ whole genome shotgun (WGS) entry which is preliminary data.</text>
</comment>
<reference evidence="2 3" key="1">
    <citation type="submission" date="2023-08" db="EMBL/GenBank/DDBJ databases">
        <title>Functional and genomic diversity of the sorghum phyllosphere microbiome.</title>
        <authorList>
            <person name="Shade A."/>
        </authorList>
    </citation>
    <scope>NUCLEOTIDE SEQUENCE [LARGE SCALE GENOMIC DNA]</scope>
    <source>
        <strain evidence="2 3">SORGH_AS_0335</strain>
    </source>
</reference>
<feature type="transmembrane region" description="Helical" evidence="1">
    <location>
        <begin position="96"/>
        <end position="116"/>
    </location>
</feature>
<evidence type="ECO:0000313" key="2">
    <source>
        <dbReference type="EMBL" id="MDR6215491.1"/>
    </source>
</evidence>
<keyword evidence="1" id="KW-0472">Membrane</keyword>
<keyword evidence="3" id="KW-1185">Reference proteome</keyword>
<keyword evidence="1" id="KW-0812">Transmembrane</keyword>
<proteinExistence type="predicted"/>
<sequence length="249" mass="27159">MPDSWRSAATPADPSLSLPPFMSHPDGAARWMRWLAIAMLLATYPAQAWLPSMAAWENHWVENTQVVVLGGGLLLALVWCHASADARVRALCRAAAVLWAILMARELSWGGAFLPPVGFSSEGPFYSSRALWYKPYVYPVLALLLAYSGYCIVRWRLDRIVVRCVPTVGFEALLIAAGIALSTCAEGHGPDFLTAWMGSNPLVVEEWAELAAYAALVSAQWRVLVRWHALSRAAAAPGTPPAHSTRSPH</sequence>
<protein>
    <submittedName>
        <fullName evidence="2">Uncharacterized protein</fullName>
    </submittedName>
</protein>
<name>A0ABU1IE34_9BURK</name>
<feature type="transmembrane region" description="Helical" evidence="1">
    <location>
        <begin position="136"/>
        <end position="153"/>
    </location>
</feature>
<keyword evidence="1" id="KW-1133">Transmembrane helix</keyword>
<accession>A0ABU1IE34</accession>
<dbReference type="Proteomes" id="UP001267710">
    <property type="component" value="Unassembled WGS sequence"/>
</dbReference>
<evidence type="ECO:0000313" key="3">
    <source>
        <dbReference type="Proteomes" id="UP001267710"/>
    </source>
</evidence>
<evidence type="ECO:0000256" key="1">
    <source>
        <dbReference type="SAM" id="Phobius"/>
    </source>
</evidence>
<feature type="transmembrane region" description="Helical" evidence="1">
    <location>
        <begin position="31"/>
        <end position="50"/>
    </location>
</feature>
<dbReference type="RefSeq" id="WP_309830162.1">
    <property type="nucleotide sequence ID" value="NZ_JAVIZX010000001.1"/>
</dbReference>
<organism evidence="2 3">
    <name type="scientific">Paracidovorax wautersii</name>
    <dbReference type="NCBI Taxonomy" id="1177982"/>
    <lineage>
        <taxon>Bacteria</taxon>
        <taxon>Pseudomonadati</taxon>
        <taxon>Pseudomonadota</taxon>
        <taxon>Betaproteobacteria</taxon>
        <taxon>Burkholderiales</taxon>
        <taxon>Comamonadaceae</taxon>
        <taxon>Paracidovorax</taxon>
    </lineage>
</organism>
<gene>
    <name evidence="2" type="ORF">QE399_003180</name>
</gene>